<comment type="caution">
    <text evidence="2">The sequence shown here is derived from an EMBL/GenBank/DDBJ whole genome shotgun (WGS) entry which is preliminary data.</text>
</comment>
<proteinExistence type="predicted"/>
<sequence>MSSTQGRPAQLSKQCQYMLVNSERADSGANADTSSQEIADLLQSYRNALVNSSASDVIKLYAPDALLMAQGFPIVGSAEDILSWYENCFKVITLDVVFEIKEIVVVSDEYAFATTTSAGTQKDNASGKVTNEGNHELFVLHKVDGSWKIGRYCFSTTKS</sequence>
<dbReference type="InterPro" id="IPR032710">
    <property type="entry name" value="NTF2-like_dom_sf"/>
</dbReference>
<keyword evidence="3" id="KW-1185">Reference proteome</keyword>
<reference evidence="2 3" key="1">
    <citation type="submission" date="2013-03" db="EMBL/GenBank/DDBJ databases">
        <title>The Genome Sequence of Cladophialophora yegresii CBS 114405.</title>
        <authorList>
            <consortium name="The Broad Institute Genomics Platform"/>
            <person name="Cuomo C."/>
            <person name="de Hoog S."/>
            <person name="Gorbushina A."/>
            <person name="Walker B."/>
            <person name="Young S.K."/>
            <person name="Zeng Q."/>
            <person name="Gargeya S."/>
            <person name="Fitzgerald M."/>
            <person name="Haas B."/>
            <person name="Abouelleil A."/>
            <person name="Allen A.W."/>
            <person name="Alvarado L."/>
            <person name="Arachchi H.M."/>
            <person name="Berlin A.M."/>
            <person name="Chapman S.B."/>
            <person name="Gainer-Dewar J."/>
            <person name="Goldberg J."/>
            <person name="Griggs A."/>
            <person name="Gujja S."/>
            <person name="Hansen M."/>
            <person name="Howarth C."/>
            <person name="Imamovic A."/>
            <person name="Ireland A."/>
            <person name="Larimer J."/>
            <person name="McCowan C."/>
            <person name="Murphy C."/>
            <person name="Pearson M."/>
            <person name="Poon T.W."/>
            <person name="Priest M."/>
            <person name="Roberts A."/>
            <person name="Saif S."/>
            <person name="Shea T."/>
            <person name="Sisk P."/>
            <person name="Sykes S."/>
            <person name="Wortman J."/>
            <person name="Nusbaum C."/>
            <person name="Birren B."/>
        </authorList>
    </citation>
    <scope>NUCLEOTIDE SEQUENCE [LARGE SCALE GENOMIC DNA]</scope>
    <source>
        <strain evidence="2 3">CBS 114405</strain>
    </source>
</reference>
<dbReference type="InterPro" id="IPR027843">
    <property type="entry name" value="DUF4440"/>
</dbReference>
<dbReference type="HOGENOM" id="CLU_117712_0_0_1"/>
<organism evidence="2 3">
    <name type="scientific">Cladophialophora yegresii CBS 114405</name>
    <dbReference type="NCBI Taxonomy" id="1182544"/>
    <lineage>
        <taxon>Eukaryota</taxon>
        <taxon>Fungi</taxon>
        <taxon>Dikarya</taxon>
        <taxon>Ascomycota</taxon>
        <taxon>Pezizomycotina</taxon>
        <taxon>Eurotiomycetes</taxon>
        <taxon>Chaetothyriomycetidae</taxon>
        <taxon>Chaetothyriales</taxon>
        <taxon>Herpotrichiellaceae</taxon>
        <taxon>Cladophialophora</taxon>
    </lineage>
</organism>
<accession>W9W7A9</accession>
<evidence type="ECO:0000313" key="3">
    <source>
        <dbReference type="Proteomes" id="UP000019473"/>
    </source>
</evidence>
<name>W9W7A9_9EURO</name>
<dbReference type="OrthoDB" id="332863at2759"/>
<gene>
    <name evidence="2" type="ORF">A1O7_04568</name>
</gene>
<dbReference type="EMBL" id="AMGW01000003">
    <property type="protein sequence ID" value="EXJ60416.1"/>
    <property type="molecule type" value="Genomic_DNA"/>
</dbReference>
<feature type="domain" description="DUF4440" evidence="1">
    <location>
        <begin position="38"/>
        <end position="149"/>
    </location>
</feature>
<dbReference type="Pfam" id="PF14534">
    <property type="entry name" value="DUF4440"/>
    <property type="match status" value="1"/>
</dbReference>
<protein>
    <recommendedName>
        <fullName evidence="1">DUF4440 domain-containing protein</fullName>
    </recommendedName>
</protein>
<dbReference type="VEuPathDB" id="FungiDB:A1O7_04568"/>
<dbReference type="SUPFAM" id="SSF54427">
    <property type="entry name" value="NTF2-like"/>
    <property type="match status" value="1"/>
</dbReference>
<dbReference type="GeneID" id="19179154"/>
<dbReference type="RefSeq" id="XP_007756769.1">
    <property type="nucleotide sequence ID" value="XM_007758579.1"/>
</dbReference>
<dbReference type="AlphaFoldDB" id="W9W7A9"/>
<evidence type="ECO:0000259" key="1">
    <source>
        <dbReference type="Pfam" id="PF14534"/>
    </source>
</evidence>
<dbReference type="Gene3D" id="3.10.450.50">
    <property type="match status" value="1"/>
</dbReference>
<dbReference type="Proteomes" id="UP000019473">
    <property type="component" value="Unassembled WGS sequence"/>
</dbReference>
<dbReference type="InterPro" id="IPR011944">
    <property type="entry name" value="Steroid_delta5-4_isomerase"/>
</dbReference>
<dbReference type="NCBIfam" id="TIGR02246">
    <property type="entry name" value="SgcJ/EcaC family oxidoreductase"/>
    <property type="match status" value="1"/>
</dbReference>
<evidence type="ECO:0000313" key="2">
    <source>
        <dbReference type="EMBL" id="EXJ60416.1"/>
    </source>
</evidence>